<protein>
    <submittedName>
        <fullName evidence="2">RNA polymerase Rpb1, domain 7-domain-containing protein</fullName>
    </submittedName>
</protein>
<comment type="caution">
    <text evidence="2">The sequence shown here is derived from an EMBL/GenBank/DDBJ whole genome shotgun (WGS) entry which is preliminary data.</text>
</comment>
<feature type="non-terminal residue" evidence="2">
    <location>
        <position position="1"/>
    </location>
</feature>
<dbReference type="GO" id="GO:0003677">
    <property type="term" value="F:DNA binding"/>
    <property type="evidence" value="ECO:0007669"/>
    <property type="project" value="InterPro"/>
</dbReference>
<feature type="domain" description="RNA polymerase Rpb1" evidence="1">
    <location>
        <begin position="12"/>
        <end position="109"/>
    </location>
</feature>
<dbReference type="AlphaFoldDB" id="A0A9P6E085"/>
<evidence type="ECO:0000313" key="2">
    <source>
        <dbReference type="EMBL" id="KAF9521406.1"/>
    </source>
</evidence>
<reference evidence="2" key="1">
    <citation type="submission" date="2020-11" db="EMBL/GenBank/DDBJ databases">
        <authorList>
            <consortium name="DOE Joint Genome Institute"/>
            <person name="Ahrendt S."/>
            <person name="Riley R."/>
            <person name="Andreopoulos W."/>
            <person name="Labutti K."/>
            <person name="Pangilinan J."/>
            <person name="Ruiz-Duenas F.J."/>
            <person name="Barrasa J.M."/>
            <person name="Sanchez-Garcia M."/>
            <person name="Camarero S."/>
            <person name="Miyauchi S."/>
            <person name="Serrano A."/>
            <person name="Linde D."/>
            <person name="Babiker R."/>
            <person name="Drula E."/>
            <person name="Ayuso-Fernandez I."/>
            <person name="Pacheco R."/>
            <person name="Padilla G."/>
            <person name="Ferreira P."/>
            <person name="Barriuso J."/>
            <person name="Kellner H."/>
            <person name="Castanera R."/>
            <person name="Alfaro M."/>
            <person name="Ramirez L."/>
            <person name="Pisabarro A.G."/>
            <person name="Kuo A."/>
            <person name="Tritt A."/>
            <person name="Lipzen A."/>
            <person name="He G."/>
            <person name="Yan M."/>
            <person name="Ng V."/>
            <person name="Cullen D."/>
            <person name="Martin F."/>
            <person name="Rosso M.-N."/>
            <person name="Henrissat B."/>
            <person name="Hibbett D."/>
            <person name="Martinez A.T."/>
            <person name="Grigoriev I.V."/>
        </authorList>
    </citation>
    <scope>NUCLEOTIDE SEQUENCE</scope>
    <source>
        <strain evidence="2">CBS 506.95</strain>
    </source>
</reference>
<dbReference type="Gene3D" id="3.30.1360.140">
    <property type="match status" value="1"/>
</dbReference>
<dbReference type="OrthoDB" id="3240828at2759"/>
<evidence type="ECO:0000313" key="3">
    <source>
        <dbReference type="Proteomes" id="UP000807306"/>
    </source>
</evidence>
<organism evidence="2 3">
    <name type="scientific">Crepidotus variabilis</name>
    <dbReference type="NCBI Taxonomy" id="179855"/>
    <lineage>
        <taxon>Eukaryota</taxon>
        <taxon>Fungi</taxon>
        <taxon>Dikarya</taxon>
        <taxon>Basidiomycota</taxon>
        <taxon>Agaricomycotina</taxon>
        <taxon>Agaricomycetes</taxon>
        <taxon>Agaricomycetidae</taxon>
        <taxon>Agaricales</taxon>
        <taxon>Agaricineae</taxon>
        <taxon>Crepidotaceae</taxon>
        <taxon>Crepidotus</taxon>
    </lineage>
</organism>
<feature type="non-terminal residue" evidence="2">
    <location>
        <position position="109"/>
    </location>
</feature>
<sequence length="109" mass="12703">LAKNVQQELVYTSLRTVTDAVEIWYDPNPTFSIIEEDSVFVESFFAIPDKEIESKLHLQSPWPLHLKLDRSKMIDRKLSMQYVAGRIAKSFKTDLFVIWSEDNAEKLVI</sequence>
<dbReference type="Proteomes" id="UP000807306">
    <property type="component" value="Unassembled WGS sequence"/>
</dbReference>
<dbReference type="Pfam" id="PF04990">
    <property type="entry name" value="RNA_pol_Rpb1_7"/>
    <property type="match status" value="1"/>
</dbReference>
<dbReference type="GO" id="GO:0003899">
    <property type="term" value="F:DNA-directed RNA polymerase activity"/>
    <property type="evidence" value="ECO:0007669"/>
    <property type="project" value="InterPro"/>
</dbReference>
<keyword evidence="3" id="KW-1185">Reference proteome</keyword>
<accession>A0A9P6E085</accession>
<dbReference type="InterPro" id="IPR038593">
    <property type="entry name" value="RNA_pol_Rpb1_7_sf"/>
</dbReference>
<gene>
    <name evidence="2" type="ORF">CPB83DRAFT_737081</name>
</gene>
<dbReference type="GO" id="GO:0006351">
    <property type="term" value="P:DNA-templated transcription"/>
    <property type="evidence" value="ECO:0007669"/>
    <property type="project" value="InterPro"/>
</dbReference>
<dbReference type="SUPFAM" id="SSF64484">
    <property type="entry name" value="beta and beta-prime subunits of DNA dependent RNA-polymerase"/>
    <property type="match status" value="1"/>
</dbReference>
<evidence type="ECO:0000259" key="1">
    <source>
        <dbReference type="Pfam" id="PF04990"/>
    </source>
</evidence>
<name>A0A9P6E085_9AGAR</name>
<dbReference type="EMBL" id="MU158078">
    <property type="protein sequence ID" value="KAF9521406.1"/>
    <property type="molecule type" value="Genomic_DNA"/>
</dbReference>
<dbReference type="InterPro" id="IPR007073">
    <property type="entry name" value="RNA_pol_Rpb1_7"/>
</dbReference>
<proteinExistence type="predicted"/>